<feature type="domain" description="XPG N-terminal" evidence="3">
    <location>
        <begin position="18"/>
        <end position="100"/>
    </location>
</feature>
<dbReference type="Pfam" id="PF12247">
    <property type="entry name" value="MKT1_N"/>
    <property type="match status" value="1"/>
</dbReference>
<evidence type="ECO:0000259" key="4">
    <source>
        <dbReference type="Pfam" id="PF12246"/>
    </source>
</evidence>
<comment type="caution">
    <text evidence="6">The sequence shown here is derived from an EMBL/GenBank/DDBJ whole genome shotgun (WGS) entry which is preliminary data.</text>
</comment>
<evidence type="ECO:0000259" key="5">
    <source>
        <dbReference type="Pfam" id="PF12247"/>
    </source>
</evidence>
<dbReference type="PANTHER" id="PTHR11081">
    <property type="entry name" value="FLAP ENDONUCLEASE FAMILY MEMBER"/>
    <property type="match status" value="1"/>
</dbReference>
<dbReference type="InterPro" id="IPR006084">
    <property type="entry name" value="XPG/Rad2"/>
</dbReference>
<dbReference type="GeneID" id="75828673"/>
<evidence type="ECO:0000256" key="2">
    <source>
        <dbReference type="ARBA" id="ARBA00024023"/>
    </source>
</evidence>
<accession>A0A9P9Y3L3</accession>
<organism evidence="6 7">
    <name type="scientific">Emericellopsis cladophorae</name>
    <dbReference type="NCBI Taxonomy" id="2686198"/>
    <lineage>
        <taxon>Eukaryota</taxon>
        <taxon>Fungi</taxon>
        <taxon>Dikarya</taxon>
        <taxon>Ascomycota</taxon>
        <taxon>Pezizomycotina</taxon>
        <taxon>Sordariomycetes</taxon>
        <taxon>Hypocreomycetidae</taxon>
        <taxon>Hypocreales</taxon>
        <taxon>Bionectriaceae</taxon>
        <taxon>Emericellopsis</taxon>
    </lineage>
</organism>
<dbReference type="RefSeq" id="XP_051363854.1">
    <property type="nucleotide sequence ID" value="XM_051504768.1"/>
</dbReference>
<dbReference type="EMBL" id="JAGIXG020000010">
    <property type="protein sequence ID" value="KAI6782998.1"/>
    <property type="molecule type" value="Genomic_DNA"/>
</dbReference>
<evidence type="ECO:0000259" key="3">
    <source>
        <dbReference type="Pfam" id="PF00752"/>
    </source>
</evidence>
<dbReference type="GO" id="GO:0006417">
    <property type="term" value="P:regulation of translation"/>
    <property type="evidence" value="ECO:0007669"/>
    <property type="project" value="UniProtKB-KW"/>
</dbReference>
<dbReference type="GO" id="GO:0003730">
    <property type="term" value="F:mRNA 3'-UTR binding"/>
    <property type="evidence" value="ECO:0007669"/>
    <property type="project" value="TreeGrafter"/>
</dbReference>
<dbReference type="PANTHER" id="PTHR11081:SF32">
    <property type="entry name" value="POST-TRANSCRIPTIONAL REGULATOR MKT1"/>
    <property type="match status" value="1"/>
</dbReference>
<dbReference type="CDD" id="cd09858">
    <property type="entry name" value="PIN_MKT1"/>
    <property type="match status" value="1"/>
</dbReference>
<reference evidence="6" key="1">
    <citation type="journal article" date="2021" name="J Fungi (Basel)">
        <title>Genomic and Metabolomic Analyses of the Marine Fungus Emericellopsis cladophorae: Insights into Saltwater Adaptability Mechanisms and Its Biosynthetic Potential.</title>
        <authorList>
            <person name="Goncalves M.F.M."/>
            <person name="Hilario S."/>
            <person name="Van de Peer Y."/>
            <person name="Esteves A.C."/>
            <person name="Alves A."/>
        </authorList>
    </citation>
    <scope>NUCLEOTIDE SEQUENCE</scope>
    <source>
        <strain evidence="6">MUM 19.33</strain>
    </source>
</reference>
<sequence>MRLLVEDSWINDCAIDHSLSDIEDCAIAIDATYWLIQLLDDEGAEEPLLPALGGLANIETQIGLQLQHFEDNKIIPLFVFDGQALVGQDEVALKRSTATHKATDEAWTLYAKGLPVEAVDTFRPSNGACNVRNLYPALQRHLKARDLHFLVAPYNACAQLAYFEMVDSDQCAGVMGPQELLAYPIRDSVIRKINWERQRISAVSKNQLKRSLGGVSEAMFVDALLMAGTSFLEPFPPFSDATTYPRGSETRICDAVNILRTSDKSVANACAAFSDHLQSQDAEWLSKYRMARMAVHHFIHITEDGEVRVNEYDKLTQDNHQYLGLQLPAELFHYLNTGLIGPRNLSCITHGQFMIQPTLDSMITDEYKKLVTEEIVPIREQTLGLIIPRVHRGIGHKAVTMRAWFDPKFTHNINHSNLSPPPSQKVGTWDVKEKDLRAHFPPEYNGPIFLEITSLLNDEFAAKTIAKTKNITGIDSTDMVISVTIWRFLHLRGYINDQHRVTEWGRALALALFAIRDSNGDQPSPKSEEAILLAFELIRHGLLGGKPRTSAVGYPRKGTDEEKASLALVSECASLLRLSHQEYGYTGPLNRGLLAFRALSSTVRQADRDLIEAILASMFMYGQSKRDRSDQVEISTTLPFSDEPDISLGIAVRTFFDDDEGAKPSKEQRLASIEEFVPVYAPFAQDLAQDFRTVAAFIGAINTGIQSLEEIKVDKTAWSRAQAYMDARPL</sequence>
<dbReference type="InterPro" id="IPR029060">
    <property type="entry name" value="PIN-like_dom_sf"/>
</dbReference>
<feature type="domain" description="Post-transcriptional regulator MKT1 C-terminal" evidence="4">
    <location>
        <begin position="487"/>
        <end position="726"/>
    </location>
</feature>
<dbReference type="InterPro" id="IPR022039">
    <property type="entry name" value="MKT1_C"/>
</dbReference>
<keyword evidence="7" id="KW-1185">Reference proteome</keyword>
<evidence type="ECO:0000313" key="7">
    <source>
        <dbReference type="Proteomes" id="UP001055219"/>
    </source>
</evidence>
<reference evidence="6" key="2">
    <citation type="submission" date="2022-07" db="EMBL/GenBank/DDBJ databases">
        <authorList>
            <person name="Goncalves M.F.M."/>
            <person name="Hilario S."/>
            <person name="Van De Peer Y."/>
            <person name="Esteves A.C."/>
            <person name="Alves A."/>
        </authorList>
    </citation>
    <scope>NUCLEOTIDE SEQUENCE</scope>
    <source>
        <strain evidence="6">MUM 19.33</strain>
    </source>
</reference>
<dbReference type="SUPFAM" id="SSF88723">
    <property type="entry name" value="PIN domain-like"/>
    <property type="match status" value="1"/>
</dbReference>
<dbReference type="Proteomes" id="UP001055219">
    <property type="component" value="Unassembled WGS sequence"/>
</dbReference>
<dbReference type="Pfam" id="PF12246">
    <property type="entry name" value="MKT1_C"/>
    <property type="match status" value="1"/>
</dbReference>
<feature type="domain" description="Post-transcriptional regulator MKT1 N-terminal" evidence="5">
    <location>
        <begin position="317"/>
        <end position="405"/>
    </location>
</feature>
<keyword evidence="1" id="KW-0810">Translation regulation</keyword>
<dbReference type="OrthoDB" id="17262at2759"/>
<dbReference type="Pfam" id="PF00752">
    <property type="entry name" value="XPG_N"/>
    <property type="match status" value="1"/>
</dbReference>
<dbReference type="Gene3D" id="3.40.50.1010">
    <property type="entry name" value="5'-nuclease"/>
    <property type="match status" value="1"/>
</dbReference>
<dbReference type="CDD" id="cd09902">
    <property type="entry name" value="H3TH_MKT1"/>
    <property type="match status" value="1"/>
</dbReference>
<dbReference type="PRINTS" id="PR00853">
    <property type="entry name" value="XPGRADSUPER"/>
</dbReference>
<dbReference type="GO" id="GO:0004518">
    <property type="term" value="F:nuclease activity"/>
    <property type="evidence" value="ECO:0007669"/>
    <property type="project" value="InterPro"/>
</dbReference>
<evidence type="ECO:0000313" key="6">
    <source>
        <dbReference type="EMBL" id="KAI6782998.1"/>
    </source>
</evidence>
<dbReference type="InterPro" id="IPR006085">
    <property type="entry name" value="XPG_DNA_repair_N"/>
</dbReference>
<protein>
    <submittedName>
        <fullName evidence="6">Protein MKT1</fullName>
    </submittedName>
</protein>
<evidence type="ECO:0000256" key="1">
    <source>
        <dbReference type="ARBA" id="ARBA00022845"/>
    </source>
</evidence>
<dbReference type="AlphaFoldDB" id="A0A9P9Y3L3"/>
<comment type="similarity">
    <text evidence="2">Belongs to the XPG/RAD2 endonuclease family.</text>
</comment>
<dbReference type="InterPro" id="IPR022040">
    <property type="entry name" value="MKT1_N"/>
</dbReference>
<dbReference type="InterPro" id="IPR037314">
    <property type="entry name" value="MKT1_H3TH"/>
</dbReference>
<name>A0A9P9Y3L3_9HYPO</name>
<gene>
    <name evidence="6" type="ORF">J7T54_002159</name>
</gene>
<proteinExistence type="inferred from homology"/>